<evidence type="ECO:0000256" key="2">
    <source>
        <dbReference type="SAM" id="MobiDB-lite"/>
    </source>
</evidence>
<dbReference type="Pfam" id="PF00722">
    <property type="entry name" value="Glyco_hydro_16"/>
    <property type="match status" value="1"/>
</dbReference>
<sequence>MIAGWPDWRATSAFSLMATTLAACGGGEAPSANMPPPLSTATPTPPTSQAPTGNWQLVWADEFDAPQLDTSRWNVIADCWGGGNRERQCYTARAENVRVENGALVLSAREESYTGDAWPAHMAPFQDDPDDQKTQQFTSGKITTKGKADWLYGRFEMRARLPQGQGVWPAFWMLPEDEVYGGWPLSGEIDILEAVNLGVECDTCEEGGENSILGTLHYGAQVPGNEYTNREVSAPQVLDGDWHTYAVIWEEGRFTWELDGVPYGSIDSSEWWTGASSDPLAPFDREFHLILNLAVGGNWPESTALGGVSTEGFPKQLEVDWVRVWQCDADAATGRGCTGN</sequence>
<keyword evidence="4" id="KW-0378">Hydrolase</keyword>
<proteinExistence type="inferred from homology"/>
<feature type="domain" description="GH16" evidence="3">
    <location>
        <begin position="29"/>
        <end position="330"/>
    </location>
</feature>
<protein>
    <submittedName>
        <fullName evidence="4">Glycoside hydrolase family 16 protein</fullName>
    </submittedName>
</protein>
<name>A0ABP9K3F0_9SPHN</name>
<dbReference type="PANTHER" id="PTHR10963">
    <property type="entry name" value="GLYCOSYL HYDROLASE-RELATED"/>
    <property type="match status" value="1"/>
</dbReference>
<dbReference type="PROSITE" id="PS51762">
    <property type="entry name" value="GH16_2"/>
    <property type="match status" value="1"/>
</dbReference>
<dbReference type="Proteomes" id="UP001500518">
    <property type="component" value="Unassembled WGS sequence"/>
</dbReference>
<evidence type="ECO:0000259" key="3">
    <source>
        <dbReference type="PROSITE" id="PS51762"/>
    </source>
</evidence>
<comment type="similarity">
    <text evidence="1">Belongs to the glycosyl hydrolase 16 family.</text>
</comment>
<dbReference type="EMBL" id="BAABHV010000006">
    <property type="protein sequence ID" value="GAA5049153.1"/>
    <property type="molecule type" value="Genomic_DNA"/>
</dbReference>
<dbReference type="GO" id="GO:0016787">
    <property type="term" value="F:hydrolase activity"/>
    <property type="evidence" value="ECO:0007669"/>
    <property type="project" value="UniProtKB-KW"/>
</dbReference>
<evidence type="ECO:0000313" key="5">
    <source>
        <dbReference type="Proteomes" id="UP001500518"/>
    </source>
</evidence>
<dbReference type="InterPro" id="IPR000757">
    <property type="entry name" value="Beta-glucanase-like"/>
</dbReference>
<reference evidence="5" key="1">
    <citation type="journal article" date="2019" name="Int. J. Syst. Evol. Microbiol.">
        <title>The Global Catalogue of Microorganisms (GCM) 10K type strain sequencing project: providing services to taxonomists for standard genome sequencing and annotation.</title>
        <authorList>
            <consortium name="The Broad Institute Genomics Platform"/>
            <consortium name="The Broad Institute Genome Sequencing Center for Infectious Disease"/>
            <person name="Wu L."/>
            <person name="Ma J."/>
        </authorList>
    </citation>
    <scope>NUCLEOTIDE SEQUENCE [LARGE SCALE GENOMIC DNA]</scope>
    <source>
        <strain evidence="5">JCM 18014</strain>
    </source>
</reference>
<dbReference type="CDD" id="cd08023">
    <property type="entry name" value="GH16_laminarinase_like"/>
    <property type="match status" value="1"/>
</dbReference>
<evidence type="ECO:0000313" key="4">
    <source>
        <dbReference type="EMBL" id="GAA5049153.1"/>
    </source>
</evidence>
<feature type="compositionally biased region" description="Pro residues" evidence="2">
    <location>
        <begin position="33"/>
        <end position="48"/>
    </location>
</feature>
<dbReference type="InterPro" id="IPR050546">
    <property type="entry name" value="Glycosyl_Hydrlase_16"/>
</dbReference>
<keyword evidence="5" id="KW-1185">Reference proteome</keyword>
<evidence type="ECO:0000256" key="1">
    <source>
        <dbReference type="ARBA" id="ARBA00006865"/>
    </source>
</evidence>
<feature type="region of interest" description="Disordered" evidence="2">
    <location>
        <begin position="27"/>
        <end position="53"/>
    </location>
</feature>
<dbReference type="Gene3D" id="2.60.120.200">
    <property type="match status" value="1"/>
</dbReference>
<organism evidence="4 5">
    <name type="scientific">Erythrobacter westpacificensis</name>
    <dbReference type="NCBI Taxonomy" id="1055231"/>
    <lineage>
        <taxon>Bacteria</taxon>
        <taxon>Pseudomonadati</taxon>
        <taxon>Pseudomonadota</taxon>
        <taxon>Alphaproteobacteria</taxon>
        <taxon>Sphingomonadales</taxon>
        <taxon>Erythrobacteraceae</taxon>
        <taxon>Erythrobacter/Porphyrobacter group</taxon>
        <taxon>Erythrobacter</taxon>
    </lineage>
</organism>
<dbReference type="PANTHER" id="PTHR10963:SF55">
    <property type="entry name" value="GLYCOSIDE HYDROLASE FAMILY 16 PROTEIN"/>
    <property type="match status" value="1"/>
</dbReference>
<comment type="caution">
    <text evidence="4">The sequence shown here is derived from an EMBL/GenBank/DDBJ whole genome shotgun (WGS) entry which is preliminary data.</text>
</comment>
<dbReference type="InterPro" id="IPR013320">
    <property type="entry name" value="ConA-like_dom_sf"/>
</dbReference>
<accession>A0ABP9K3F0</accession>
<gene>
    <name evidence="4" type="ORF">GCM10023208_07160</name>
</gene>
<dbReference type="SUPFAM" id="SSF49899">
    <property type="entry name" value="Concanavalin A-like lectins/glucanases"/>
    <property type="match status" value="1"/>
</dbReference>